<keyword evidence="3" id="KW-1185">Reference proteome</keyword>
<feature type="transmembrane region" description="Helical" evidence="1">
    <location>
        <begin position="6"/>
        <end position="24"/>
    </location>
</feature>
<reference evidence="3" key="1">
    <citation type="submission" date="2018-02" db="EMBL/GenBank/DDBJ databases">
        <title>Genome sequencing of Solimonas sp. HR-BB.</title>
        <authorList>
            <person name="Lee Y."/>
            <person name="Jeon C.O."/>
        </authorList>
    </citation>
    <scope>NUCLEOTIDE SEQUENCE [LARGE SCALE GENOMIC DNA]</scope>
    <source>
        <strain evidence="3">HR-U</strain>
    </source>
</reference>
<keyword evidence="1" id="KW-0812">Transmembrane</keyword>
<keyword evidence="1" id="KW-1133">Transmembrane helix</keyword>
<evidence type="ECO:0000256" key="1">
    <source>
        <dbReference type="SAM" id="Phobius"/>
    </source>
</evidence>
<sequence length="81" mass="9189">MKYMPYLVATIAGFALGGMVRWYCYPWTDLVSSREMMLVTVLIGVPSGFVLQIIAVRYPPQSRLLDIRVFVCLGIVCSLIW</sequence>
<dbReference type="EMBL" id="PTRA01000001">
    <property type="protein sequence ID" value="PQA59941.1"/>
    <property type="molecule type" value="Genomic_DNA"/>
</dbReference>
<dbReference type="AlphaFoldDB" id="A0A2S7IQG1"/>
<protein>
    <submittedName>
        <fullName evidence="2">Uncharacterized protein</fullName>
    </submittedName>
</protein>
<feature type="transmembrane region" description="Helical" evidence="1">
    <location>
        <begin position="36"/>
        <end position="58"/>
    </location>
</feature>
<dbReference type="RefSeq" id="WP_104711812.1">
    <property type="nucleotide sequence ID" value="NZ_PTRA01000001.1"/>
</dbReference>
<proteinExistence type="predicted"/>
<accession>A0A2S7IQG1</accession>
<dbReference type="Proteomes" id="UP000239590">
    <property type="component" value="Unassembled WGS sequence"/>
</dbReference>
<comment type="caution">
    <text evidence="2">The sequence shown here is derived from an EMBL/GenBank/DDBJ whole genome shotgun (WGS) entry which is preliminary data.</text>
</comment>
<gene>
    <name evidence="2" type="ORF">C5O19_10055</name>
</gene>
<name>A0A2S7IQG1_9BACT</name>
<evidence type="ECO:0000313" key="2">
    <source>
        <dbReference type="EMBL" id="PQA59941.1"/>
    </source>
</evidence>
<keyword evidence="1" id="KW-0472">Membrane</keyword>
<evidence type="ECO:0000313" key="3">
    <source>
        <dbReference type="Proteomes" id="UP000239590"/>
    </source>
</evidence>
<dbReference type="OrthoDB" id="965085at2"/>
<organism evidence="2 3">
    <name type="scientific">Siphonobacter curvatus</name>
    <dbReference type="NCBI Taxonomy" id="2094562"/>
    <lineage>
        <taxon>Bacteria</taxon>
        <taxon>Pseudomonadati</taxon>
        <taxon>Bacteroidota</taxon>
        <taxon>Cytophagia</taxon>
        <taxon>Cytophagales</taxon>
        <taxon>Cytophagaceae</taxon>
        <taxon>Siphonobacter</taxon>
    </lineage>
</organism>